<accession>A0A4V6NZA3</accession>
<dbReference type="PROSITE" id="PS51740">
    <property type="entry name" value="SPOVT_ABRB"/>
    <property type="match status" value="1"/>
</dbReference>
<name>A0A4V6NZA3_9BACL</name>
<organism evidence="3 4">
    <name type="scientific">Hazenella coriacea</name>
    <dbReference type="NCBI Taxonomy" id="1179467"/>
    <lineage>
        <taxon>Bacteria</taxon>
        <taxon>Bacillati</taxon>
        <taxon>Bacillota</taxon>
        <taxon>Bacilli</taxon>
        <taxon>Bacillales</taxon>
        <taxon>Thermoactinomycetaceae</taxon>
        <taxon>Hazenella</taxon>
    </lineage>
</organism>
<dbReference type="PANTHER" id="PTHR36432">
    <property type="match status" value="1"/>
</dbReference>
<dbReference type="Gene3D" id="2.10.260.10">
    <property type="match status" value="1"/>
</dbReference>
<dbReference type="InterPro" id="IPR037914">
    <property type="entry name" value="SpoVT-AbrB_sf"/>
</dbReference>
<keyword evidence="4" id="KW-1185">Reference proteome</keyword>
<protein>
    <submittedName>
        <fullName evidence="3">Transcriptional pleiotropic regulator of transition state genes</fullName>
    </submittedName>
</protein>
<dbReference type="AlphaFoldDB" id="A0A4V6NZA3"/>
<evidence type="ECO:0000256" key="1">
    <source>
        <dbReference type="PROSITE-ProRule" id="PRU01076"/>
    </source>
</evidence>
<dbReference type="RefSeq" id="WP_131923933.1">
    <property type="nucleotide sequence ID" value="NZ_SMAG01000002.1"/>
</dbReference>
<dbReference type="SUPFAM" id="SSF89447">
    <property type="entry name" value="AbrB/MazE/MraZ-like"/>
    <property type="match status" value="1"/>
</dbReference>
<dbReference type="InterPro" id="IPR052731">
    <property type="entry name" value="B_subtilis_Trans_State_Reg"/>
</dbReference>
<dbReference type="Pfam" id="PF04014">
    <property type="entry name" value="MazE_antitoxin"/>
    <property type="match status" value="1"/>
</dbReference>
<dbReference type="OrthoDB" id="9782993at2"/>
<proteinExistence type="predicted"/>
<dbReference type="Proteomes" id="UP000294937">
    <property type="component" value="Unassembled WGS sequence"/>
</dbReference>
<evidence type="ECO:0000259" key="2">
    <source>
        <dbReference type="PROSITE" id="PS51740"/>
    </source>
</evidence>
<gene>
    <name evidence="3" type="ORF">EDD58_102561</name>
</gene>
<comment type="caution">
    <text evidence="3">The sequence shown here is derived from an EMBL/GenBank/DDBJ whole genome shotgun (WGS) entry which is preliminary data.</text>
</comment>
<evidence type="ECO:0000313" key="4">
    <source>
        <dbReference type="Proteomes" id="UP000294937"/>
    </source>
</evidence>
<dbReference type="InterPro" id="IPR007159">
    <property type="entry name" value="SpoVT-AbrB_dom"/>
</dbReference>
<evidence type="ECO:0000313" key="3">
    <source>
        <dbReference type="EMBL" id="TCS95977.1"/>
    </source>
</evidence>
<keyword evidence="1" id="KW-0238">DNA-binding</keyword>
<dbReference type="GO" id="GO:0003677">
    <property type="term" value="F:DNA binding"/>
    <property type="evidence" value="ECO:0007669"/>
    <property type="project" value="UniProtKB-UniRule"/>
</dbReference>
<dbReference type="PANTHER" id="PTHR36432:SF4">
    <property type="entry name" value="TRANSITION STATE REGULATOR ABH-RELATED"/>
    <property type="match status" value="1"/>
</dbReference>
<dbReference type="NCBIfam" id="TIGR01439">
    <property type="entry name" value="lp_hng_hel_AbrB"/>
    <property type="match status" value="1"/>
</dbReference>
<sequence length="88" mass="10084">MEGIGIVRKVDHLGRIVLPKEVRDLLNIHSHDGVEIFVDNQSIILQKYNPSCVLCGNMQDLFYFREKIICASCVDESNRYISSLTDKE</sequence>
<dbReference type="EMBL" id="SMAG01000002">
    <property type="protein sequence ID" value="TCS95977.1"/>
    <property type="molecule type" value="Genomic_DNA"/>
</dbReference>
<dbReference type="SMART" id="SM00966">
    <property type="entry name" value="SpoVT_AbrB"/>
    <property type="match status" value="1"/>
</dbReference>
<feature type="domain" description="SpoVT-AbrB" evidence="2">
    <location>
        <begin position="5"/>
        <end position="50"/>
    </location>
</feature>
<reference evidence="3 4" key="1">
    <citation type="submission" date="2019-03" db="EMBL/GenBank/DDBJ databases">
        <title>Genomic Encyclopedia of Type Strains, Phase IV (KMG-IV): sequencing the most valuable type-strain genomes for metagenomic binning, comparative biology and taxonomic classification.</title>
        <authorList>
            <person name="Goeker M."/>
        </authorList>
    </citation>
    <scope>NUCLEOTIDE SEQUENCE [LARGE SCALE GENOMIC DNA]</scope>
    <source>
        <strain evidence="3 4">DSM 45707</strain>
    </source>
</reference>